<dbReference type="InterPro" id="IPR050555">
    <property type="entry name" value="Bact_Solute-Bind_Prot2"/>
</dbReference>
<dbReference type="Proteomes" id="UP000679848">
    <property type="component" value="Chromosome"/>
</dbReference>
<dbReference type="AlphaFoldDB" id="A0A810QAF5"/>
<feature type="domain" description="Periplasmic binding protein" evidence="2">
    <location>
        <begin position="41"/>
        <end position="284"/>
    </location>
</feature>
<keyword evidence="4" id="KW-1185">Reference proteome</keyword>
<evidence type="ECO:0000256" key="1">
    <source>
        <dbReference type="ARBA" id="ARBA00004196"/>
    </source>
</evidence>
<dbReference type="KEGG" id="pfaa:MM59RIKEN_08940"/>
<dbReference type="GO" id="GO:0030246">
    <property type="term" value="F:carbohydrate binding"/>
    <property type="evidence" value="ECO:0007669"/>
    <property type="project" value="TreeGrafter"/>
</dbReference>
<dbReference type="SUPFAM" id="SSF53822">
    <property type="entry name" value="Periplasmic binding protein-like I"/>
    <property type="match status" value="1"/>
</dbReference>
<evidence type="ECO:0000313" key="3">
    <source>
        <dbReference type="EMBL" id="BCK83575.1"/>
    </source>
</evidence>
<organism evidence="3 4">
    <name type="scientific">Pusillibacter faecalis</name>
    <dbReference type="NCBI Taxonomy" id="2714358"/>
    <lineage>
        <taxon>Bacteria</taxon>
        <taxon>Bacillati</taxon>
        <taxon>Bacillota</taxon>
        <taxon>Clostridia</taxon>
        <taxon>Eubacteriales</taxon>
        <taxon>Oscillospiraceae</taxon>
        <taxon>Pusillibacter</taxon>
    </lineage>
</organism>
<dbReference type="InterPro" id="IPR025997">
    <property type="entry name" value="SBP_2_dom"/>
</dbReference>
<evidence type="ECO:0000259" key="2">
    <source>
        <dbReference type="Pfam" id="PF13407"/>
    </source>
</evidence>
<comment type="subcellular location">
    <subcellularLocation>
        <location evidence="1">Cell envelope</location>
    </subcellularLocation>
</comment>
<dbReference type="RefSeq" id="WP_213542774.1">
    <property type="nucleotide sequence ID" value="NZ_AP023420.1"/>
</dbReference>
<evidence type="ECO:0000313" key="4">
    <source>
        <dbReference type="Proteomes" id="UP000679848"/>
    </source>
</evidence>
<dbReference type="Gene3D" id="3.40.50.2300">
    <property type="match status" value="2"/>
</dbReference>
<sequence>MKRKILLQLVLPLLGLIALFSMLAFAPNSAQRHPALLEMSVILREADSSILSTTRQGMEQAAADLNVELRFLSPTADNSAEEQIQLLQREVEAGASAILLIPADRTSMADAVSAAAAKSSLVTLETDMTAQGARGCISVDNAAVGQILGQAALNGVSAGGTVLLLDSAGGDNGIREQLEAAAALLEAEDRQVLICRRTENLSADLTAALSSSPVQAIVAFEASALERAVEVAQSSDRFPLLYGTGSTSAIAAGLEENDVTAIVAHNAFSAGYLAVQHTAALARNQLASPLSSLPFTVIRQETMYLPDNQKLLFPVV</sequence>
<dbReference type="Pfam" id="PF13407">
    <property type="entry name" value="Peripla_BP_4"/>
    <property type="match status" value="1"/>
</dbReference>
<accession>A0A810QAF5</accession>
<name>A0A810QAF5_9FIRM</name>
<gene>
    <name evidence="3" type="ORF">MM59RIKEN_08940</name>
</gene>
<dbReference type="PANTHER" id="PTHR30036">
    <property type="entry name" value="D-XYLOSE-BINDING PERIPLASMIC PROTEIN"/>
    <property type="match status" value="1"/>
</dbReference>
<reference evidence="3" key="1">
    <citation type="submission" date="2020-09" db="EMBL/GenBank/DDBJ databases">
        <title>New species isolated from human feces.</title>
        <authorList>
            <person name="Kitahara M."/>
            <person name="Shigeno Y."/>
            <person name="Shime M."/>
            <person name="Matsumoto Y."/>
            <person name="Nakamura S."/>
            <person name="Motooka D."/>
            <person name="Fukuoka S."/>
            <person name="Nishikawa H."/>
            <person name="Benno Y."/>
        </authorList>
    </citation>
    <scope>NUCLEOTIDE SEQUENCE</scope>
    <source>
        <strain evidence="3">MM59</strain>
    </source>
</reference>
<dbReference type="InterPro" id="IPR028082">
    <property type="entry name" value="Peripla_BP_I"/>
</dbReference>
<dbReference type="EMBL" id="AP023420">
    <property type="protein sequence ID" value="BCK83575.1"/>
    <property type="molecule type" value="Genomic_DNA"/>
</dbReference>
<dbReference type="PANTHER" id="PTHR30036:SF8">
    <property type="entry name" value="ABC-TYPE SUGAR TRANSPORT SYSTEM PERIPLASMIC COMPONENT-LIKE PROTEIN"/>
    <property type="match status" value="1"/>
</dbReference>
<protein>
    <recommendedName>
        <fullName evidence="2">Periplasmic binding protein domain-containing protein</fullName>
    </recommendedName>
</protein>
<proteinExistence type="predicted"/>
<dbReference type="GO" id="GO:0030288">
    <property type="term" value="C:outer membrane-bounded periplasmic space"/>
    <property type="evidence" value="ECO:0007669"/>
    <property type="project" value="TreeGrafter"/>
</dbReference>